<protein>
    <submittedName>
        <fullName evidence="3">Uncharacterized protein</fullName>
    </submittedName>
</protein>
<feature type="compositionally biased region" description="Polar residues" evidence="1">
    <location>
        <begin position="1"/>
        <end position="14"/>
    </location>
</feature>
<evidence type="ECO:0000256" key="1">
    <source>
        <dbReference type="SAM" id="MobiDB-lite"/>
    </source>
</evidence>
<dbReference type="Proteomes" id="UP001375240">
    <property type="component" value="Unassembled WGS sequence"/>
</dbReference>
<dbReference type="EMBL" id="JAVHNQ010000005">
    <property type="protein sequence ID" value="KAK6346782.1"/>
    <property type="molecule type" value="Genomic_DNA"/>
</dbReference>
<feature type="compositionally biased region" description="Basic and acidic residues" evidence="1">
    <location>
        <begin position="16"/>
        <end position="32"/>
    </location>
</feature>
<gene>
    <name evidence="3" type="ORF">TWF696_006891</name>
</gene>
<accession>A0AAV9UQ76</accession>
<dbReference type="AlphaFoldDB" id="A0AAV9UQ76"/>
<keyword evidence="2" id="KW-0472">Membrane</keyword>
<feature type="transmembrane region" description="Helical" evidence="2">
    <location>
        <begin position="136"/>
        <end position="159"/>
    </location>
</feature>
<evidence type="ECO:0000313" key="4">
    <source>
        <dbReference type="Proteomes" id="UP001375240"/>
    </source>
</evidence>
<keyword evidence="2" id="KW-0812">Transmembrane</keyword>
<organism evidence="3 4">
    <name type="scientific">Orbilia brochopaga</name>
    <dbReference type="NCBI Taxonomy" id="3140254"/>
    <lineage>
        <taxon>Eukaryota</taxon>
        <taxon>Fungi</taxon>
        <taxon>Dikarya</taxon>
        <taxon>Ascomycota</taxon>
        <taxon>Pezizomycotina</taxon>
        <taxon>Orbiliomycetes</taxon>
        <taxon>Orbiliales</taxon>
        <taxon>Orbiliaceae</taxon>
        <taxon>Orbilia</taxon>
    </lineage>
</organism>
<evidence type="ECO:0000313" key="3">
    <source>
        <dbReference type="EMBL" id="KAK6346782.1"/>
    </source>
</evidence>
<comment type="caution">
    <text evidence="3">The sequence shown here is derived from an EMBL/GenBank/DDBJ whole genome shotgun (WGS) entry which is preliminary data.</text>
</comment>
<keyword evidence="4" id="KW-1185">Reference proteome</keyword>
<sequence>MSDQSTQPLLQSTPEYDEKSQAWEPAASEKDPEKMLEAGMQDLDKVLEPQNKATAPKLWDADLSLGFRILKSIILLFFFGAIGATFMLGFGPDATLGATNWIWLLCCNGLSAAVVVWRLMVAFRNPAQFFGDPRQVVILVIYSGVVVMTIKDTFVMPLLNGSTLWGIDVGSMYLNTVANYWW</sequence>
<name>A0AAV9UQ76_9PEZI</name>
<feature type="transmembrane region" description="Helical" evidence="2">
    <location>
        <begin position="102"/>
        <end position="124"/>
    </location>
</feature>
<feature type="transmembrane region" description="Helical" evidence="2">
    <location>
        <begin position="73"/>
        <end position="90"/>
    </location>
</feature>
<feature type="region of interest" description="Disordered" evidence="1">
    <location>
        <begin position="1"/>
        <end position="32"/>
    </location>
</feature>
<reference evidence="3 4" key="1">
    <citation type="submission" date="2019-10" db="EMBL/GenBank/DDBJ databases">
        <authorList>
            <person name="Palmer J.M."/>
        </authorList>
    </citation>
    <scope>NUCLEOTIDE SEQUENCE [LARGE SCALE GENOMIC DNA]</scope>
    <source>
        <strain evidence="3 4">TWF696</strain>
    </source>
</reference>
<evidence type="ECO:0000256" key="2">
    <source>
        <dbReference type="SAM" id="Phobius"/>
    </source>
</evidence>
<proteinExistence type="predicted"/>
<keyword evidence="2" id="KW-1133">Transmembrane helix</keyword>